<organism evidence="1 2">
    <name type="scientific">Mucuna pruriens</name>
    <name type="common">Velvet bean</name>
    <name type="synonym">Dolichos pruriens</name>
    <dbReference type="NCBI Taxonomy" id="157652"/>
    <lineage>
        <taxon>Eukaryota</taxon>
        <taxon>Viridiplantae</taxon>
        <taxon>Streptophyta</taxon>
        <taxon>Embryophyta</taxon>
        <taxon>Tracheophyta</taxon>
        <taxon>Spermatophyta</taxon>
        <taxon>Magnoliopsida</taxon>
        <taxon>eudicotyledons</taxon>
        <taxon>Gunneridae</taxon>
        <taxon>Pentapetalae</taxon>
        <taxon>rosids</taxon>
        <taxon>fabids</taxon>
        <taxon>Fabales</taxon>
        <taxon>Fabaceae</taxon>
        <taxon>Papilionoideae</taxon>
        <taxon>50 kb inversion clade</taxon>
        <taxon>NPAAA clade</taxon>
        <taxon>indigoferoid/millettioid clade</taxon>
        <taxon>Phaseoleae</taxon>
        <taxon>Mucuna</taxon>
    </lineage>
</organism>
<protein>
    <submittedName>
        <fullName evidence="1">Uncharacterized protein</fullName>
    </submittedName>
</protein>
<dbReference type="Proteomes" id="UP000257109">
    <property type="component" value="Unassembled WGS sequence"/>
</dbReference>
<gene>
    <name evidence="1" type="ORF">CR513_16534</name>
</gene>
<name>A0A371HBX8_MUCPR</name>
<reference evidence="1" key="1">
    <citation type="submission" date="2018-05" db="EMBL/GenBank/DDBJ databases">
        <title>Draft genome of Mucuna pruriens seed.</title>
        <authorList>
            <person name="Nnadi N.E."/>
            <person name="Vos R."/>
            <person name="Hasami M.H."/>
            <person name="Devisetty U.K."/>
            <person name="Aguiy J.C."/>
        </authorList>
    </citation>
    <scope>NUCLEOTIDE SEQUENCE [LARGE SCALE GENOMIC DNA]</scope>
    <source>
        <strain evidence="1">JCA_2017</strain>
    </source>
</reference>
<dbReference type="Gene3D" id="2.40.70.10">
    <property type="entry name" value="Acid Proteases"/>
    <property type="match status" value="1"/>
</dbReference>
<dbReference type="InterPro" id="IPR021109">
    <property type="entry name" value="Peptidase_aspartic_dom_sf"/>
</dbReference>
<dbReference type="OrthoDB" id="913488at2759"/>
<dbReference type="AlphaFoldDB" id="A0A371HBX8"/>
<dbReference type="EMBL" id="QJKJ01003032">
    <property type="protein sequence ID" value="RDY00301.1"/>
    <property type="molecule type" value="Genomic_DNA"/>
</dbReference>
<evidence type="ECO:0000313" key="1">
    <source>
        <dbReference type="EMBL" id="RDY00301.1"/>
    </source>
</evidence>
<keyword evidence="2" id="KW-1185">Reference proteome</keyword>
<sequence>MEGSCIRAGAISEATVLAESESRAAYSTNIWTNRGHAGTKIPGTRISPTIATINVTSTKFFLSGRLSETNLVDTVTQMQSIGSGSIPSDDSESERGEELAWCGYEAVENYHSQMSLSRVRDQLELRLNQEPIPESVPLSFPNRTVSARRFEIDEDLLKLFKKVEINIPLLGAIKQIPKYVRFLKGLCVYKRKTMKEAIETGGVVLALVQQEGANAELERILPKKCQDPGIFIVPCTIDDRTFTGAMMDLRASINVMPASIYQSLNLGI</sequence>
<dbReference type="PANTHER" id="PTHR33067">
    <property type="entry name" value="RNA-DIRECTED DNA POLYMERASE-RELATED"/>
    <property type="match status" value="1"/>
</dbReference>
<feature type="non-terminal residue" evidence="1">
    <location>
        <position position="1"/>
    </location>
</feature>
<evidence type="ECO:0000313" key="2">
    <source>
        <dbReference type="Proteomes" id="UP000257109"/>
    </source>
</evidence>
<dbReference type="PANTHER" id="PTHR33067:SF9">
    <property type="entry name" value="RNA-DIRECTED DNA POLYMERASE"/>
    <property type="match status" value="1"/>
</dbReference>
<accession>A0A371HBX8</accession>
<comment type="caution">
    <text evidence="1">The sequence shown here is derived from an EMBL/GenBank/DDBJ whole genome shotgun (WGS) entry which is preliminary data.</text>
</comment>
<proteinExistence type="predicted"/>